<dbReference type="AlphaFoldDB" id="A0A6G1HKM9"/>
<name>A0A6G1HKM9_9PEZI</name>
<evidence type="ECO:0000313" key="2">
    <source>
        <dbReference type="Proteomes" id="UP000799640"/>
    </source>
</evidence>
<evidence type="ECO:0000313" key="1">
    <source>
        <dbReference type="EMBL" id="KAF2396397.1"/>
    </source>
</evidence>
<organism evidence="1 2">
    <name type="scientific">Trichodelitschia bisporula</name>
    <dbReference type="NCBI Taxonomy" id="703511"/>
    <lineage>
        <taxon>Eukaryota</taxon>
        <taxon>Fungi</taxon>
        <taxon>Dikarya</taxon>
        <taxon>Ascomycota</taxon>
        <taxon>Pezizomycotina</taxon>
        <taxon>Dothideomycetes</taxon>
        <taxon>Dothideomycetes incertae sedis</taxon>
        <taxon>Phaeotrichales</taxon>
        <taxon>Phaeotrichaceae</taxon>
        <taxon>Trichodelitschia</taxon>
    </lineage>
</organism>
<dbReference type="Proteomes" id="UP000799640">
    <property type="component" value="Unassembled WGS sequence"/>
</dbReference>
<proteinExistence type="predicted"/>
<accession>A0A6G1HKM9</accession>
<protein>
    <submittedName>
        <fullName evidence="1">Uncharacterized protein</fullName>
    </submittedName>
</protein>
<keyword evidence="2" id="KW-1185">Reference proteome</keyword>
<dbReference type="EMBL" id="ML996707">
    <property type="protein sequence ID" value="KAF2396397.1"/>
    <property type="molecule type" value="Genomic_DNA"/>
</dbReference>
<sequence>MLQKLLLTTLPLALPAGYLLYLHHTLSRKVPLTTTPHLQPNTAAFLPEEVTAQPDSYVVTHETAHLEIPTSSLPPITRSPDEWLLPHTRSCMTFFARTPQAWGISYLLRNSEARATFSRLYLQRCKFDLGEVACGVYRVVSRGPGFIEMALEAPEGYKGPVVEGRIVSRVEVEGEKAVFWNETVMWRRVGEPRTLLEGAVGRWLHGLMVRWMLDSGTRGLMEGTKKDA</sequence>
<gene>
    <name evidence="1" type="ORF">EJ06DRAFT_534121</name>
</gene>
<reference evidence="1" key="1">
    <citation type="journal article" date="2020" name="Stud. Mycol.">
        <title>101 Dothideomycetes genomes: a test case for predicting lifestyles and emergence of pathogens.</title>
        <authorList>
            <person name="Haridas S."/>
            <person name="Albert R."/>
            <person name="Binder M."/>
            <person name="Bloem J."/>
            <person name="Labutti K."/>
            <person name="Salamov A."/>
            <person name="Andreopoulos B."/>
            <person name="Baker S."/>
            <person name="Barry K."/>
            <person name="Bills G."/>
            <person name="Bluhm B."/>
            <person name="Cannon C."/>
            <person name="Castanera R."/>
            <person name="Culley D."/>
            <person name="Daum C."/>
            <person name="Ezra D."/>
            <person name="Gonzalez J."/>
            <person name="Henrissat B."/>
            <person name="Kuo A."/>
            <person name="Liang C."/>
            <person name="Lipzen A."/>
            <person name="Lutzoni F."/>
            <person name="Magnuson J."/>
            <person name="Mondo S."/>
            <person name="Nolan M."/>
            <person name="Ohm R."/>
            <person name="Pangilinan J."/>
            <person name="Park H.-J."/>
            <person name="Ramirez L."/>
            <person name="Alfaro M."/>
            <person name="Sun H."/>
            <person name="Tritt A."/>
            <person name="Yoshinaga Y."/>
            <person name="Zwiers L.-H."/>
            <person name="Turgeon B."/>
            <person name="Goodwin S."/>
            <person name="Spatafora J."/>
            <person name="Crous P."/>
            <person name="Grigoriev I."/>
        </authorList>
    </citation>
    <scope>NUCLEOTIDE SEQUENCE</scope>
    <source>
        <strain evidence="1">CBS 262.69</strain>
    </source>
</reference>
<dbReference type="OrthoDB" id="5599753at2759"/>